<accession>A0ACC0BNH3</accession>
<proteinExistence type="predicted"/>
<evidence type="ECO:0000313" key="2">
    <source>
        <dbReference type="Proteomes" id="UP001060085"/>
    </source>
</evidence>
<dbReference type="Proteomes" id="UP001060085">
    <property type="component" value="Linkage Group LG03"/>
</dbReference>
<comment type="caution">
    <text evidence="1">The sequence shown here is derived from an EMBL/GenBank/DDBJ whole genome shotgun (WGS) entry which is preliminary data.</text>
</comment>
<dbReference type="EMBL" id="CM044703">
    <property type="protein sequence ID" value="KAI5674212.1"/>
    <property type="molecule type" value="Genomic_DNA"/>
</dbReference>
<name>A0ACC0BNH3_CATRO</name>
<evidence type="ECO:0000313" key="1">
    <source>
        <dbReference type="EMBL" id="KAI5674212.1"/>
    </source>
</evidence>
<organism evidence="1 2">
    <name type="scientific">Catharanthus roseus</name>
    <name type="common">Madagascar periwinkle</name>
    <name type="synonym">Vinca rosea</name>
    <dbReference type="NCBI Taxonomy" id="4058"/>
    <lineage>
        <taxon>Eukaryota</taxon>
        <taxon>Viridiplantae</taxon>
        <taxon>Streptophyta</taxon>
        <taxon>Embryophyta</taxon>
        <taxon>Tracheophyta</taxon>
        <taxon>Spermatophyta</taxon>
        <taxon>Magnoliopsida</taxon>
        <taxon>eudicotyledons</taxon>
        <taxon>Gunneridae</taxon>
        <taxon>Pentapetalae</taxon>
        <taxon>asterids</taxon>
        <taxon>lamiids</taxon>
        <taxon>Gentianales</taxon>
        <taxon>Apocynaceae</taxon>
        <taxon>Rauvolfioideae</taxon>
        <taxon>Vinceae</taxon>
        <taxon>Catharanthinae</taxon>
        <taxon>Catharanthus</taxon>
    </lineage>
</organism>
<reference evidence="2" key="1">
    <citation type="journal article" date="2023" name="Nat. Plants">
        <title>Single-cell RNA sequencing provides a high-resolution roadmap for understanding the multicellular compartmentation of specialized metabolism.</title>
        <authorList>
            <person name="Sun S."/>
            <person name="Shen X."/>
            <person name="Li Y."/>
            <person name="Li Y."/>
            <person name="Wang S."/>
            <person name="Li R."/>
            <person name="Zhang H."/>
            <person name="Shen G."/>
            <person name="Guo B."/>
            <person name="Wei J."/>
            <person name="Xu J."/>
            <person name="St-Pierre B."/>
            <person name="Chen S."/>
            <person name="Sun C."/>
        </authorList>
    </citation>
    <scope>NUCLEOTIDE SEQUENCE [LARGE SCALE GENOMIC DNA]</scope>
</reference>
<protein>
    <submittedName>
        <fullName evidence="1">Uncharacterized protein</fullName>
    </submittedName>
</protein>
<gene>
    <name evidence="1" type="ORF">M9H77_14576</name>
</gene>
<keyword evidence="2" id="KW-1185">Reference proteome</keyword>
<sequence length="314" mass="35675">MSYDLKLQSQFPNEIDDNRCPSLLLPTIHTTTFSPSVRTTTVVASSSVCNIFAAVVAPFPADNFREPSENQKGKLGYNSIKTISLFPSNSYLFDDYDLNIANGVSCALGVEDRRSMETELCPILDDLSINISLNPSSLCYEICVLFLFLLMPSMSKCLPSHVSLENPVTSGSVKFDPPYCGFQFGNNGSFYFYLPSKDVSECTFLKECRGSNGFENLVTTSSSFECKVMELWKHKSYSSFSNALGLCWNQYFHYHDLFKEEHYKAFESHTLFLSFDKDESLFIHSLFKDHAVNSSFESLSRVMHLWNFLFQLFT</sequence>